<accession>A0A0B7B702</accession>
<dbReference type="EMBL" id="HACG01041211">
    <property type="protein sequence ID" value="CEK88076.1"/>
    <property type="molecule type" value="Transcribed_RNA"/>
</dbReference>
<sequence>MPQFIAGEGKKITMVKPAGDPFLVAERESIILSSVWVQGCMRIPATYPLEKMTTQRVALHLSPYCVKQHSRMWK</sequence>
<protein>
    <submittedName>
        <fullName evidence="1">Uncharacterized protein</fullName>
    </submittedName>
</protein>
<name>A0A0B7B702_9EUPU</name>
<gene>
    <name evidence="1" type="primary">ORF163047</name>
</gene>
<dbReference type="AlphaFoldDB" id="A0A0B7B702"/>
<organism evidence="1">
    <name type="scientific">Arion vulgaris</name>
    <dbReference type="NCBI Taxonomy" id="1028688"/>
    <lineage>
        <taxon>Eukaryota</taxon>
        <taxon>Metazoa</taxon>
        <taxon>Spiralia</taxon>
        <taxon>Lophotrochozoa</taxon>
        <taxon>Mollusca</taxon>
        <taxon>Gastropoda</taxon>
        <taxon>Heterobranchia</taxon>
        <taxon>Euthyneura</taxon>
        <taxon>Panpulmonata</taxon>
        <taxon>Eupulmonata</taxon>
        <taxon>Stylommatophora</taxon>
        <taxon>Helicina</taxon>
        <taxon>Arionoidea</taxon>
        <taxon>Arionidae</taxon>
        <taxon>Arion</taxon>
    </lineage>
</organism>
<evidence type="ECO:0000313" key="1">
    <source>
        <dbReference type="EMBL" id="CEK88076.1"/>
    </source>
</evidence>
<reference evidence="1" key="1">
    <citation type="submission" date="2014-12" db="EMBL/GenBank/DDBJ databases">
        <title>Insight into the proteome of Arion vulgaris.</title>
        <authorList>
            <person name="Aradska J."/>
            <person name="Bulat T."/>
            <person name="Smidak R."/>
            <person name="Sarate P."/>
            <person name="Gangsoo J."/>
            <person name="Sialana F."/>
            <person name="Bilban M."/>
            <person name="Lubec G."/>
        </authorList>
    </citation>
    <scope>NUCLEOTIDE SEQUENCE</scope>
    <source>
        <tissue evidence="1">Skin</tissue>
    </source>
</reference>
<proteinExistence type="predicted"/>